<proteinExistence type="predicted"/>
<gene>
    <name evidence="1" type="ORF">L3X38_026920</name>
</gene>
<evidence type="ECO:0000313" key="2">
    <source>
        <dbReference type="Proteomes" id="UP001054821"/>
    </source>
</evidence>
<dbReference type="AlphaFoldDB" id="A0AAD4VLY7"/>
<name>A0AAD4VLY7_PRUDU</name>
<evidence type="ECO:0000313" key="1">
    <source>
        <dbReference type="EMBL" id="KAI5327524.1"/>
    </source>
</evidence>
<keyword evidence="2" id="KW-1185">Reference proteome</keyword>
<comment type="caution">
    <text evidence="1">The sequence shown here is derived from an EMBL/GenBank/DDBJ whole genome shotgun (WGS) entry which is preliminary data.</text>
</comment>
<dbReference type="Proteomes" id="UP001054821">
    <property type="component" value="Chromosome 5"/>
</dbReference>
<sequence>MKENESLENRIKIGEFSPVSDELRGRRRLRLVETGLGKDDGSNGSNLVTGGYGGEKVTELRFESIPCLRTRFVALYATMQVE</sequence>
<dbReference type="EMBL" id="JAJFAZ020000005">
    <property type="protein sequence ID" value="KAI5327524.1"/>
    <property type="molecule type" value="Genomic_DNA"/>
</dbReference>
<accession>A0AAD4VLY7</accession>
<organism evidence="1 2">
    <name type="scientific">Prunus dulcis</name>
    <name type="common">Almond</name>
    <name type="synonym">Amygdalus dulcis</name>
    <dbReference type="NCBI Taxonomy" id="3755"/>
    <lineage>
        <taxon>Eukaryota</taxon>
        <taxon>Viridiplantae</taxon>
        <taxon>Streptophyta</taxon>
        <taxon>Embryophyta</taxon>
        <taxon>Tracheophyta</taxon>
        <taxon>Spermatophyta</taxon>
        <taxon>Magnoliopsida</taxon>
        <taxon>eudicotyledons</taxon>
        <taxon>Gunneridae</taxon>
        <taxon>Pentapetalae</taxon>
        <taxon>rosids</taxon>
        <taxon>fabids</taxon>
        <taxon>Rosales</taxon>
        <taxon>Rosaceae</taxon>
        <taxon>Amygdaloideae</taxon>
        <taxon>Amygdaleae</taxon>
        <taxon>Prunus</taxon>
    </lineage>
</organism>
<reference evidence="1 2" key="1">
    <citation type="journal article" date="2022" name="G3 (Bethesda)">
        <title>Whole-genome sequence and methylome profiling of the almond [Prunus dulcis (Mill.) D.A. Webb] cultivar 'Nonpareil'.</title>
        <authorList>
            <person name="D'Amico-Willman K.M."/>
            <person name="Ouma W.Z."/>
            <person name="Meulia T."/>
            <person name="Sideli G.M."/>
            <person name="Gradziel T.M."/>
            <person name="Fresnedo-Ramirez J."/>
        </authorList>
    </citation>
    <scope>NUCLEOTIDE SEQUENCE [LARGE SCALE GENOMIC DNA]</scope>
    <source>
        <strain evidence="1">Clone GOH B32 T37-40</strain>
    </source>
</reference>
<protein>
    <submittedName>
        <fullName evidence="1">Uncharacterized protein</fullName>
    </submittedName>
</protein>